<reference evidence="2 3" key="1">
    <citation type="submission" date="2017-09" db="EMBL/GenBank/DDBJ databases">
        <authorList>
            <person name="Lee N."/>
            <person name="Cho B.-K."/>
        </authorList>
    </citation>
    <scope>NUCLEOTIDE SEQUENCE [LARGE SCALE GENOMIC DNA]</scope>
    <source>
        <strain evidence="2 3">ATCC 23948</strain>
    </source>
</reference>
<feature type="region of interest" description="Disordered" evidence="1">
    <location>
        <begin position="1"/>
        <end position="74"/>
    </location>
</feature>
<feature type="compositionally biased region" description="Low complexity" evidence="1">
    <location>
        <begin position="52"/>
        <end position="64"/>
    </location>
</feature>
<gene>
    <name evidence="2" type="ORF">CP981_26215</name>
</gene>
<dbReference type="Proteomes" id="UP000325458">
    <property type="component" value="Chromosome"/>
</dbReference>
<dbReference type="KEGG" id="spla:CP981_26215"/>
<evidence type="ECO:0000313" key="2">
    <source>
        <dbReference type="EMBL" id="QEV54663.1"/>
    </source>
</evidence>
<accession>A0AAE6TRU2</accession>
<protein>
    <submittedName>
        <fullName evidence="2">Uncharacterized protein</fullName>
    </submittedName>
</protein>
<organism evidence="2 3">
    <name type="scientific">Streptomyces platensis</name>
    <dbReference type="NCBI Taxonomy" id="58346"/>
    <lineage>
        <taxon>Bacteria</taxon>
        <taxon>Bacillati</taxon>
        <taxon>Actinomycetota</taxon>
        <taxon>Actinomycetes</taxon>
        <taxon>Kitasatosporales</taxon>
        <taxon>Streptomycetaceae</taxon>
        <taxon>Streptomyces</taxon>
    </lineage>
</organism>
<evidence type="ECO:0000313" key="3">
    <source>
        <dbReference type="Proteomes" id="UP000325458"/>
    </source>
</evidence>
<proteinExistence type="predicted"/>
<name>A0AAE6TRU2_STRPT</name>
<sequence>MLSSGGAALLKRRPDRRSARGPEGVPVRCPARTPRPLPAVAAGSGLSTRLSPGRPWRTGRTSGRSRPRCADARS</sequence>
<dbReference type="EMBL" id="CP023691">
    <property type="protein sequence ID" value="QEV54663.1"/>
    <property type="molecule type" value="Genomic_DNA"/>
</dbReference>
<evidence type="ECO:0000256" key="1">
    <source>
        <dbReference type="SAM" id="MobiDB-lite"/>
    </source>
</evidence>
<dbReference type="AlphaFoldDB" id="A0AAE6TRU2"/>